<protein>
    <recommendedName>
        <fullName evidence="3">PsbP C-terminal domain-containing protein</fullName>
    </recommendedName>
</protein>
<evidence type="ECO:0008006" key="3">
    <source>
        <dbReference type="Google" id="ProtNLM"/>
    </source>
</evidence>
<gene>
    <name evidence="1" type="ORF">PDESU_05328</name>
</gene>
<organism evidence="1 2">
    <name type="scientific">Pontiella desulfatans</name>
    <dbReference type="NCBI Taxonomy" id="2750659"/>
    <lineage>
        <taxon>Bacteria</taxon>
        <taxon>Pseudomonadati</taxon>
        <taxon>Kiritimatiellota</taxon>
        <taxon>Kiritimatiellia</taxon>
        <taxon>Kiritimatiellales</taxon>
        <taxon>Pontiellaceae</taxon>
        <taxon>Pontiella</taxon>
    </lineage>
</organism>
<sequence length="185" mass="20147">MNKLWILAPILALLAACGRDQVETYEVAKEKTAAPAQQEMKAPEMRAAAPASNGFSADVPETWTEKPGSGMRIVSYSIEGTSVDFYLISLSMGDVPSNVNRWRGQIGLAPASAEDIAKDLQTFKADGHEVNYAELYNPDSGKGIIAAIVDLAPKYWYFTAKGSVEELQAHAADIRNFLESLKLNH</sequence>
<reference evidence="1 2" key="1">
    <citation type="submission" date="2019-04" db="EMBL/GenBank/DDBJ databases">
        <authorList>
            <person name="Van Vliet M D."/>
        </authorList>
    </citation>
    <scope>NUCLEOTIDE SEQUENCE [LARGE SCALE GENOMIC DNA]</scope>
    <source>
        <strain evidence="1 2">F1</strain>
    </source>
</reference>
<name>A0A6C2UAL7_PONDE</name>
<dbReference type="AlphaFoldDB" id="A0A6C2UAL7"/>
<dbReference type="RefSeq" id="WP_136082262.1">
    <property type="nucleotide sequence ID" value="NZ_CAAHFG010000004.1"/>
</dbReference>
<evidence type="ECO:0000313" key="1">
    <source>
        <dbReference type="EMBL" id="VGO16737.1"/>
    </source>
</evidence>
<evidence type="ECO:0000313" key="2">
    <source>
        <dbReference type="Proteomes" id="UP000366872"/>
    </source>
</evidence>
<keyword evidence="2" id="KW-1185">Reference proteome</keyword>
<dbReference type="PROSITE" id="PS51257">
    <property type="entry name" value="PROKAR_LIPOPROTEIN"/>
    <property type="match status" value="1"/>
</dbReference>
<proteinExistence type="predicted"/>
<dbReference type="EMBL" id="CAAHFG010000004">
    <property type="protein sequence ID" value="VGO16737.1"/>
    <property type="molecule type" value="Genomic_DNA"/>
</dbReference>
<dbReference type="Proteomes" id="UP000366872">
    <property type="component" value="Unassembled WGS sequence"/>
</dbReference>
<accession>A0A6C2UAL7</accession>